<evidence type="ECO:0000313" key="2">
    <source>
        <dbReference type="EMBL" id="KAI3434933.1"/>
    </source>
</evidence>
<reference evidence="2" key="1">
    <citation type="journal article" date="2019" name="Plant J.">
        <title>Chlorella vulgaris genome assembly and annotation reveals the molecular basis for metabolic acclimation to high light conditions.</title>
        <authorList>
            <person name="Cecchin M."/>
            <person name="Marcolungo L."/>
            <person name="Rossato M."/>
            <person name="Girolomoni L."/>
            <person name="Cosentino E."/>
            <person name="Cuine S."/>
            <person name="Li-Beisson Y."/>
            <person name="Delledonne M."/>
            <person name="Ballottari M."/>
        </authorList>
    </citation>
    <scope>NUCLEOTIDE SEQUENCE</scope>
    <source>
        <strain evidence="2">211/11P</strain>
    </source>
</reference>
<dbReference type="AlphaFoldDB" id="A0A9D4YZM1"/>
<proteinExistence type="predicted"/>
<name>A0A9D4YZM1_CHLVU</name>
<organism evidence="2 3">
    <name type="scientific">Chlorella vulgaris</name>
    <name type="common">Green alga</name>
    <dbReference type="NCBI Taxonomy" id="3077"/>
    <lineage>
        <taxon>Eukaryota</taxon>
        <taxon>Viridiplantae</taxon>
        <taxon>Chlorophyta</taxon>
        <taxon>core chlorophytes</taxon>
        <taxon>Trebouxiophyceae</taxon>
        <taxon>Chlorellales</taxon>
        <taxon>Chlorellaceae</taxon>
        <taxon>Chlorella clade</taxon>
        <taxon>Chlorella</taxon>
    </lineage>
</organism>
<evidence type="ECO:0000313" key="3">
    <source>
        <dbReference type="Proteomes" id="UP001055712"/>
    </source>
</evidence>
<dbReference type="Proteomes" id="UP001055712">
    <property type="component" value="Unassembled WGS sequence"/>
</dbReference>
<keyword evidence="3" id="KW-1185">Reference proteome</keyword>
<evidence type="ECO:0000256" key="1">
    <source>
        <dbReference type="SAM" id="Phobius"/>
    </source>
</evidence>
<feature type="transmembrane region" description="Helical" evidence="1">
    <location>
        <begin position="98"/>
        <end position="120"/>
    </location>
</feature>
<accession>A0A9D4YZM1</accession>
<reference evidence="2" key="2">
    <citation type="submission" date="2020-11" db="EMBL/GenBank/DDBJ databases">
        <authorList>
            <person name="Cecchin M."/>
            <person name="Marcolungo L."/>
            <person name="Rossato M."/>
            <person name="Girolomoni L."/>
            <person name="Cosentino E."/>
            <person name="Cuine S."/>
            <person name="Li-Beisson Y."/>
            <person name="Delledonne M."/>
            <person name="Ballottari M."/>
        </authorList>
    </citation>
    <scope>NUCLEOTIDE SEQUENCE</scope>
    <source>
        <strain evidence="2">211/11P</strain>
        <tissue evidence="2">Whole cell</tissue>
    </source>
</reference>
<keyword evidence="1" id="KW-1133">Transmembrane helix</keyword>
<dbReference type="EMBL" id="SIDB01000003">
    <property type="protein sequence ID" value="KAI3434933.1"/>
    <property type="molecule type" value="Genomic_DNA"/>
</dbReference>
<comment type="caution">
    <text evidence="2">The sequence shown here is derived from an EMBL/GenBank/DDBJ whole genome shotgun (WGS) entry which is preliminary data.</text>
</comment>
<protein>
    <submittedName>
        <fullName evidence="2">Uncharacterized protein</fullName>
    </submittedName>
</protein>
<keyword evidence="1" id="KW-0812">Transmembrane</keyword>
<keyword evidence="1" id="KW-0472">Membrane</keyword>
<gene>
    <name evidence="2" type="ORF">D9Q98_002987</name>
</gene>
<sequence>MAAQLAKRVFAALLARPELQALLHANRLQGQVAHLTEQLLAADQAKKTVQAEAAARAAQLKDAANWNEALQAQVDVLQERLDASWHSKLLAYARKHGLLLKCWVVVAAVLGAVLGLMGWLTDKETVLFAVAVLSLVQSINNTAMLAEQLLS</sequence>